<organism evidence="6 7">
    <name type="scientific">Actinacidiphila acididurans</name>
    <dbReference type="NCBI Taxonomy" id="2784346"/>
    <lineage>
        <taxon>Bacteria</taxon>
        <taxon>Bacillati</taxon>
        <taxon>Actinomycetota</taxon>
        <taxon>Actinomycetes</taxon>
        <taxon>Kitasatosporales</taxon>
        <taxon>Streptomycetaceae</taxon>
        <taxon>Actinacidiphila</taxon>
    </lineage>
</organism>
<protein>
    <submittedName>
        <fullName evidence="6">Helix-turn-helix transcriptional regulator</fullName>
    </submittedName>
</protein>
<evidence type="ECO:0000259" key="5">
    <source>
        <dbReference type="PROSITE" id="PS51118"/>
    </source>
</evidence>
<evidence type="ECO:0000313" key="7">
    <source>
        <dbReference type="Proteomes" id="UP000749040"/>
    </source>
</evidence>
<feature type="domain" description="HTH hxlR-type" evidence="5">
    <location>
        <begin position="2"/>
        <end position="99"/>
    </location>
</feature>
<dbReference type="InterPro" id="IPR002577">
    <property type="entry name" value="HTH_HxlR"/>
</dbReference>
<reference evidence="6 7" key="1">
    <citation type="submission" date="2021-01" db="EMBL/GenBank/DDBJ databases">
        <title>Streptomyces acididurans sp. nov., isolated from a peat swamp forest soil.</title>
        <authorList>
            <person name="Chantavorakit T."/>
            <person name="Duangmal K."/>
        </authorList>
    </citation>
    <scope>NUCLEOTIDE SEQUENCE [LARGE SCALE GENOMIC DNA]</scope>
    <source>
        <strain evidence="6 7">KK5PA1</strain>
    </source>
</reference>
<dbReference type="Pfam" id="PF01638">
    <property type="entry name" value="HxlR"/>
    <property type="match status" value="1"/>
</dbReference>
<evidence type="ECO:0000313" key="6">
    <source>
        <dbReference type="EMBL" id="MBM9509896.1"/>
    </source>
</evidence>
<dbReference type="InterPro" id="IPR036388">
    <property type="entry name" value="WH-like_DNA-bd_sf"/>
</dbReference>
<evidence type="ECO:0000256" key="3">
    <source>
        <dbReference type="ARBA" id="ARBA00023163"/>
    </source>
</evidence>
<keyword evidence="3" id="KW-0804">Transcription</keyword>
<name>A0ABS2U418_9ACTN</name>
<feature type="compositionally biased region" description="Low complexity" evidence="4">
    <location>
        <begin position="107"/>
        <end position="163"/>
    </location>
</feature>
<dbReference type="Proteomes" id="UP000749040">
    <property type="component" value="Unassembled WGS sequence"/>
</dbReference>
<keyword evidence="7" id="KW-1185">Reference proteome</keyword>
<dbReference type="PROSITE" id="PS51118">
    <property type="entry name" value="HTH_HXLR"/>
    <property type="match status" value="1"/>
</dbReference>
<feature type="region of interest" description="Disordered" evidence="4">
    <location>
        <begin position="97"/>
        <end position="163"/>
    </location>
</feature>
<gene>
    <name evidence="6" type="ORF">ITX44_36160</name>
</gene>
<comment type="caution">
    <text evidence="6">The sequence shown here is derived from an EMBL/GenBank/DDBJ whole genome shotgun (WGS) entry which is preliminary data.</text>
</comment>
<sequence length="163" mass="16751">MCERFHAAIELIGGRWTGAILRAVFTGHHRFGRIREAVPGLSDTMLAQRLRTLEAEGLVERRGTGQAPAEYHLTPMGRELEPVLAAVTDWAHRWIPLAPTGQDPDLAPAAGPAASPSSPAGEAPASVSVSVSVSAAEASEAPEVSEVSASGAAPGSPSGAGSR</sequence>
<keyword evidence="1" id="KW-0805">Transcription regulation</keyword>
<dbReference type="PANTHER" id="PTHR33204">
    <property type="entry name" value="TRANSCRIPTIONAL REGULATOR, MARR FAMILY"/>
    <property type="match status" value="1"/>
</dbReference>
<proteinExistence type="predicted"/>
<dbReference type="SUPFAM" id="SSF46785">
    <property type="entry name" value="Winged helix' DNA-binding domain"/>
    <property type="match status" value="1"/>
</dbReference>
<evidence type="ECO:0000256" key="2">
    <source>
        <dbReference type="ARBA" id="ARBA00023125"/>
    </source>
</evidence>
<dbReference type="EMBL" id="JADKYB010000029">
    <property type="protein sequence ID" value="MBM9509896.1"/>
    <property type="molecule type" value="Genomic_DNA"/>
</dbReference>
<evidence type="ECO:0000256" key="4">
    <source>
        <dbReference type="SAM" id="MobiDB-lite"/>
    </source>
</evidence>
<dbReference type="InterPro" id="IPR036390">
    <property type="entry name" value="WH_DNA-bd_sf"/>
</dbReference>
<accession>A0ABS2U418</accession>
<evidence type="ECO:0000256" key="1">
    <source>
        <dbReference type="ARBA" id="ARBA00023015"/>
    </source>
</evidence>
<dbReference type="PANTHER" id="PTHR33204:SF37">
    <property type="entry name" value="HTH-TYPE TRANSCRIPTIONAL REGULATOR YODB"/>
    <property type="match status" value="1"/>
</dbReference>
<keyword evidence="2" id="KW-0238">DNA-binding</keyword>
<dbReference type="Gene3D" id="1.10.10.10">
    <property type="entry name" value="Winged helix-like DNA-binding domain superfamily/Winged helix DNA-binding domain"/>
    <property type="match status" value="1"/>
</dbReference>